<dbReference type="PROSITE" id="PS01310">
    <property type="entry name" value="FXYD"/>
    <property type="match status" value="1"/>
</dbReference>
<dbReference type="Proteomes" id="UP000327468">
    <property type="component" value="Chromosome 22"/>
</dbReference>
<feature type="transmembrane region" description="Helical" evidence="8">
    <location>
        <begin position="72"/>
        <end position="90"/>
    </location>
</feature>
<dbReference type="EMBL" id="VFJC01000023">
    <property type="protein sequence ID" value="KAB5532852.1"/>
    <property type="molecule type" value="Genomic_DNA"/>
</dbReference>
<keyword evidence="6 8" id="KW-0406">Ion transport</keyword>
<dbReference type="GO" id="GO:0043269">
    <property type="term" value="P:regulation of monoatomic ion transport"/>
    <property type="evidence" value="ECO:0007669"/>
    <property type="project" value="InterPro"/>
</dbReference>
<proteinExistence type="inferred from homology"/>
<comment type="similarity">
    <text evidence="2 8">Belongs to the FXYD family.</text>
</comment>
<evidence type="ECO:0000256" key="7">
    <source>
        <dbReference type="ARBA" id="ARBA00023136"/>
    </source>
</evidence>
<evidence type="ECO:0000256" key="4">
    <source>
        <dbReference type="ARBA" id="ARBA00022692"/>
    </source>
</evidence>
<dbReference type="GO" id="GO:0017080">
    <property type="term" value="F:sodium channel regulator activity"/>
    <property type="evidence" value="ECO:0007669"/>
    <property type="project" value="TreeGrafter"/>
</dbReference>
<dbReference type="PANTHER" id="PTHR14132">
    <property type="entry name" value="SODIUM/POTASSIUM-TRANSPORTING ATPASE SUBUNIT GAMMA"/>
    <property type="match status" value="1"/>
</dbReference>
<comment type="caution">
    <text evidence="9">The sequence shown here is derived from an EMBL/GenBank/DDBJ whole genome shotgun (WGS) entry which is preliminary data.</text>
</comment>
<evidence type="ECO:0000256" key="6">
    <source>
        <dbReference type="ARBA" id="ARBA00023065"/>
    </source>
</evidence>
<gene>
    <name evidence="9" type="ORF">PHYPO_G00124920</name>
</gene>
<dbReference type="Gene3D" id="1.20.5.780">
    <property type="entry name" value="Single helix bin"/>
    <property type="match status" value="2"/>
</dbReference>
<comment type="caution">
    <text evidence="8">Lacks conserved residue(s) required for the propagation of feature annotation.</text>
</comment>
<protein>
    <recommendedName>
        <fullName evidence="8">FXYD domain-containing ion transport regulator</fullName>
    </recommendedName>
</protein>
<keyword evidence="4 8" id="KW-0812">Transmembrane</keyword>
<evidence type="ECO:0000256" key="8">
    <source>
        <dbReference type="RuleBase" id="RU364131"/>
    </source>
</evidence>
<keyword evidence="7 8" id="KW-0472">Membrane</keyword>
<dbReference type="CDD" id="cd20328">
    <property type="entry name" value="FXYD3-like"/>
    <property type="match status" value="1"/>
</dbReference>
<keyword evidence="3 8" id="KW-0813">Transport</keyword>
<keyword evidence="10" id="KW-1185">Reference proteome</keyword>
<dbReference type="CDD" id="cd20329">
    <property type="entry name" value="FXYD11"/>
    <property type="match status" value="1"/>
</dbReference>
<evidence type="ECO:0000313" key="9">
    <source>
        <dbReference type="EMBL" id="KAB5532852.1"/>
    </source>
</evidence>
<evidence type="ECO:0000256" key="2">
    <source>
        <dbReference type="ARBA" id="ARBA00005948"/>
    </source>
</evidence>
<dbReference type="InterPro" id="IPR047297">
    <property type="entry name" value="FXYD_motif"/>
</dbReference>
<dbReference type="FunFam" id="1.20.5.780:FF:000008">
    <property type="entry name" value="FXYD domain-containing ion transport regulator"/>
    <property type="match status" value="1"/>
</dbReference>
<evidence type="ECO:0000256" key="5">
    <source>
        <dbReference type="ARBA" id="ARBA00022989"/>
    </source>
</evidence>
<reference evidence="9 10" key="1">
    <citation type="submission" date="2019-06" db="EMBL/GenBank/DDBJ databases">
        <title>A chromosome-scale genome assembly of the striped catfish, Pangasianodon hypophthalmus.</title>
        <authorList>
            <person name="Wen M."/>
            <person name="Zahm M."/>
            <person name="Roques C."/>
            <person name="Cabau C."/>
            <person name="Klopp C."/>
            <person name="Donnadieu C."/>
            <person name="Jouanno E."/>
            <person name="Avarre J.-C."/>
            <person name="Campet M."/>
            <person name="Ha T.T.T."/>
            <person name="Dugue R."/>
            <person name="Lampietro C."/>
            <person name="Louis A."/>
            <person name="Herpin A."/>
            <person name="Echchiki A."/>
            <person name="Berthelot C."/>
            <person name="Parey E."/>
            <person name="Roest-Crollius H."/>
            <person name="Braasch I."/>
            <person name="Postlethwait J."/>
            <person name="Bobe J."/>
            <person name="Montfort J."/>
            <person name="Bouchez O."/>
            <person name="Begum T."/>
            <person name="Schartl M."/>
            <person name="Guiguen Y."/>
        </authorList>
    </citation>
    <scope>NUCLEOTIDE SEQUENCE [LARGE SCALE GENOMIC DNA]</scope>
    <source>
        <strain evidence="9 10">Indonesia</strain>
        <tissue evidence="9">Blood</tissue>
    </source>
</reference>
<dbReference type="PANTHER" id="PTHR14132:SF14">
    <property type="entry name" value="FXYD DOMAIN-CONTAINING ION TRANSPORT REGULATOR 5"/>
    <property type="match status" value="1"/>
</dbReference>
<evidence type="ECO:0000313" key="10">
    <source>
        <dbReference type="Proteomes" id="UP000327468"/>
    </source>
</evidence>
<dbReference type="GO" id="GO:0016020">
    <property type="term" value="C:membrane"/>
    <property type="evidence" value="ECO:0007669"/>
    <property type="project" value="UniProtKB-SubCell"/>
</dbReference>
<comment type="subcellular location">
    <subcellularLocation>
        <location evidence="1">Membrane</location>
        <topology evidence="1">Single-pass membrane protein</topology>
    </subcellularLocation>
</comment>
<feature type="transmembrane region" description="Helical" evidence="8">
    <location>
        <begin position="153"/>
        <end position="172"/>
    </location>
</feature>
<keyword evidence="5 8" id="KW-1133">Transmembrane helix</keyword>
<sequence length="244" mass="27092">MVVRVVQSPFQRVSALPRLGQGGVFLQGKRKDRYVYVHFLGVASSTYPRTVHLKSIISCGTGRQEPGKMSRFALLVLLTVFSALFSEAAANPFVYNYDRLRIGGIIFTVMLVIGAIVLLFYDKCGTKKKTDDAASREPEHISCITLALRSSHVAMAQILSLILITFFTLILAEDQQPKDDPFTFDYHRLRVGGLIMAAVLCLIGITILLSGHCRCKFNQDKRRRTGSNAATQQMLNDTARASEC</sequence>
<dbReference type="InterPro" id="IPR000272">
    <property type="entry name" value="Ion-transport_regulator_FXYD"/>
</dbReference>
<feature type="transmembrane region" description="Helical" evidence="8">
    <location>
        <begin position="192"/>
        <end position="213"/>
    </location>
</feature>
<feature type="transmembrane region" description="Helical" evidence="8">
    <location>
        <begin position="102"/>
        <end position="121"/>
    </location>
</feature>
<dbReference type="AlphaFoldDB" id="A0A5N5KRF7"/>
<evidence type="ECO:0000256" key="3">
    <source>
        <dbReference type="ARBA" id="ARBA00022448"/>
    </source>
</evidence>
<name>A0A5N5KRF7_PANHP</name>
<dbReference type="Pfam" id="PF02038">
    <property type="entry name" value="ATP1G1_PLM_MAT8"/>
    <property type="match status" value="2"/>
</dbReference>
<dbReference type="GO" id="GO:0006811">
    <property type="term" value="P:monoatomic ion transport"/>
    <property type="evidence" value="ECO:0007669"/>
    <property type="project" value="UniProtKB-KW"/>
</dbReference>
<evidence type="ECO:0000256" key="1">
    <source>
        <dbReference type="ARBA" id="ARBA00004167"/>
    </source>
</evidence>
<organism evidence="9 10">
    <name type="scientific">Pangasianodon hypophthalmus</name>
    <name type="common">Striped catfish</name>
    <name type="synonym">Helicophagus hypophthalmus</name>
    <dbReference type="NCBI Taxonomy" id="310915"/>
    <lineage>
        <taxon>Eukaryota</taxon>
        <taxon>Metazoa</taxon>
        <taxon>Chordata</taxon>
        <taxon>Craniata</taxon>
        <taxon>Vertebrata</taxon>
        <taxon>Euteleostomi</taxon>
        <taxon>Actinopterygii</taxon>
        <taxon>Neopterygii</taxon>
        <taxon>Teleostei</taxon>
        <taxon>Ostariophysi</taxon>
        <taxon>Siluriformes</taxon>
        <taxon>Pangasiidae</taxon>
        <taxon>Pangasianodon</taxon>
    </lineage>
</organism>
<accession>A0A5N5KRF7</accession>